<dbReference type="EMBL" id="JAUEPT010000059">
    <property type="protein sequence ID" value="KAK0435837.1"/>
    <property type="molecule type" value="Genomic_DNA"/>
</dbReference>
<accession>A0AA39J5R8</accession>
<comment type="caution">
    <text evidence="1">The sequence shown here is derived from an EMBL/GenBank/DDBJ whole genome shotgun (WGS) entry which is preliminary data.</text>
</comment>
<evidence type="ECO:0000313" key="1">
    <source>
        <dbReference type="EMBL" id="KAK0435837.1"/>
    </source>
</evidence>
<reference evidence="1" key="1">
    <citation type="submission" date="2023-06" db="EMBL/GenBank/DDBJ databases">
        <authorList>
            <consortium name="Lawrence Berkeley National Laboratory"/>
            <person name="Ahrendt S."/>
            <person name="Sahu N."/>
            <person name="Indic B."/>
            <person name="Wong-Bajracharya J."/>
            <person name="Merenyi Z."/>
            <person name="Ke H.-M."/>
            <person name="Monk M."/>
            <person name="Kocsube S."/>
            <person name="Drula E."/>
            <person name="Lipzen A."/>
            <person name="Balint B."/>
            <person name="Henrissat B."/>
            <person name="Andreopoulos B."/>
            <person name="Martin F.M."/>
            <person name="Harder C.B."/>
            <person name="Rigling D."/>
            <person name="Ford K.L."/>
            <person name="Foster G.D."/>
            <person name="Pangilinan J."/>
            <person name="Papanicolaou A."/>
            <person name="Barry K."/>
            <person name="LaButti K."/>
            <person name="Viragh M."/>
            <person name="Koriabine M."/>
            <person name="Yan M."/>
            <person name="Riley R."/>
            <person name="Champramary S."/>
            <person name="Plett K.L."/>
            <person name="Tsai I.J."/>
            <person name="Slot J."/>
            <person name="Sipos G."/>
            <person name="Plett J."/>
            <person name="Nagy L.G."/>
            <person name="Grigoriev I.V."/>
        </authorList>
    </citation>
    <scope>NUCLEOTIDE SEQUENCE</scope>
    <source>
        <strain evidence="1">FPL87.14</strain>
    </source>
</reference>
<sequence length="154" mass="18061">MASASSTQATLVNDNIDTPKPKGRRLKLKKFTFLESHPLYDTHYISMRPDNERHVPNFVGGLLPRHDIGDREYYCTTMLTLFKPWRCGSDLKASEDTWDQTFISFAFEPWQIKLMCHFNLRYECLDAKDDYNAQLKQGDINPMQQFDTNWTTLD</sequence>
<keyword evidence="2" id="KW-1185">Reference proteome</keyword>
<feature type="non-terminal residue" evidence="1">
    <location>
        <position position="154"/>
    </location>
</feature>
<evidence type="ECO:0000313" key="2">
    <source>
        <dbReference type="Proteomes" id="UP001175226"/>
    </source>
</evidence>
<dbReference type="Proteomes" id="UP001175226">
    <property type="component" value="Unassembled WGS sequence"/>
</dbReference>
<protein>
    <submittedName>
        <fullName evidence="1">Uncharacterized protein</fullName>
    </submittedName>
</protein>
<proteinExistence type="predicted"/>
<name>A0AA39J5R8_9AGAR</name>
<organism evidence="1 2">
    <name type="scientific">Armillaria borealis</name>
    <dbReference type="NCBI Taxonomy" id="47425"/>
    <lineage>
        <taxon>Eukaryota</taxon>
        <taxon>Fungi</taxon>
        <taxon>Dikarya</taxon>
        <taxon>Basidiomycota</taxon>
        <taxon>Agaricomycotina</taxon>
        <taxon>Agaricomycetes</taxon>
        <taxon>Agaricomycetidae</taxon>
        <taxon>Agaricales</taxon>
        <taxon>Marasmiineae</taxon>
        <taxon>Physalacriaceae</taxon>
        <taxon>Armillaria</taxon>
    </lineage>
</organism>
<gene>
    <name evidence="1" type="ORF">EV421DRAFT_1716399</name>
</gene>
<dbReference type="AlphaFoldDB" id="A0AA39J5R8"/>